<dbReference type="AlphaFoldDB" id="A0A517QRV6"/>
<accession>A0A517QRV6</accession>
<dbReference type="Proteomes" id="UP000315724">
    <property type="component" value="Chromosome"/>
</dbReference>
<sequence>MMIRMQTQQTFLAVLFLSVVTMSGCDPSVRREGVGGGARSPVHVTLLTEGGLGESEAEAIQNAGPKITEFGTVRGKISVEGALPNFAPLLAQGEPTKDAICSEMAVPNQSAVGENGGLGNVFIYLKRVPNVDVPAPPTEQIDFDQQGCVFIPHAQVVQVGQPILLKNSDPVAHNVNVKGQANTFNSTITPLNAANVNYQFEFAESKPALVICDFHVWMSSYVMPVDHPWATVTNMDGTFEIPNAPATNLEFVIWHEKLGYIERSLSVDVPANGEASPIEITVSADKLAK</sequence>
<dbReference type="PROSITE" id="PS51257">
    <property type="entry name" value="PROKAR_LIPOPROTEIN"/>
    <property type="match status" value="1"/>
</dbReference>
<dbReference type="RefSeq" id="WP_145202155.1">
    <property type="nucleotide sequence ID" value="NZ_CP036267.1"/>
</dbReference>
<proteinExistence type="predicted"/>
<evidence type="ECO:0000313" key="2">
    <source>
        <dbReference type="Proteomes" id="UP000315724"/>
    </source>
</evidence>
<reference evidence="1 2" key="1">
    <citation type="submission" date="2019-02" db="EMBL/GenBank/DDBJ databases">
        <title>Deep-cultivation of Planctomycetes and their phenomic and genomic characterization uncovers novel biology.</title>
        <authorList>
            <person name="Wiegand S."/>
            <person name="Jogler M."/>
            <person name="Boedeker C."/>
            <person name="Pinto D."/>
            <person name="Vollmers J."/>
            <person name="Rivas-Marin E."/>
            <person name="Kohn T."/>
            <person name="Peeters S.H."/>
            <person name="Heuer A."/>
            <person name="Rast P."/>
            <person name="Oberbeckmann S."/>
            <person name="Bunk B."/>
            <person name="Jeske O."/>
            <person name="Meyerdierks A."/>
            <person name="Storesund J.E."/>
            <person name="Kallscheuer N."/>
            <person name="Luecker S."/>
            <person name="Lage O.M."/>
            <person name="Pohl T."/>
            <person name="Merkel B.J."/>
            <person name="Hornburger P."/>
            <person name="Mueller R.-W."/>
            <person name="Bruemmer F."/>
            <person name="Labrenz M."/>
            <person name="Spormann A.M."/>
            <person name="Op den Camp H."/>
            <person name="Overmann J."/>
            <person name="Amann R."/>
            <person name="Jetten M.S.M."/>
            <person name="Mascher T."/>
            <person name="Medema M.H."/>
            <person name="Devos D.P."/>
            <person name="Kaster A.-K."/>
            <person name="Ovreas L."/>
            <person name="Rohde M."/>
            <person name="Galperin M.Y."/>
            <person name="Jogler C."/>
        </authorList>
    </citation>
    <scope>NUCLEOTIDE SEQUENCE [LARGE SCALE GENOMIC DNA]</scope>
    <source>
        <strain evidence="1 2">Mal48</strain>
    </source>
</reference>
<dbReference type="SUPFAM" id="SSF49503">
    <property type="entry name" value="Cupredoxins"/>
    <property type="match status" value="1"/>
</dbReference>
<dbReference type="KEGG" id="tpol:Mal48_36080"/>
<dbReference type="InterPro" id="IPR008969">
    <property type="entry name" value="CarboxyPept-like_regulatory"/>
</dbReference>
<evidence type="ECO:0000313" key="1">
    <source>
        <dbReference type="EMBL" id="QDT34348.1"/>
    </source>
</evidence>
<dbReference type="OrthoDB" id="9772097at2"/>
<dbReference type="SUPFAM" id="SSF49464">
    <property type="entry name" value="Carboxypeptidase regulatory domain-like"/>
    <property type="match status" value="1"/>
</dbReference>
<keyword evidence="2" id="KW-1185">Reference proteome</keyword>
<dbReference type="Gene3D" id="2.60.40.420">
    <property type="entry name" value="Cupredoxins - blue copper proteins"/>
    <property type="match status" value="1"/>
</dbReference>
<name>A0A517QRV6_9PLAN</name>
<organism evidence="1 2">
    <name type="scientific">Thalassoglobus polymorphus</name>
    <dbReference type="NCBI Taxonomy" id="2527994"/>
    <lineage>
        <taxon>Bacteria</taxon>
        <taxon>Pseudomonadati</taxon>
        <taxon>Planctomycetota</taxon>
        <taxon>Planctomycetia</taxon>
        <taxon>Planctomycetales</taxon>
        <taxon>Planctomycetaceae</taxon>
        <taxon>Thalassoglobus</taxon>
    </lineage>
</organism>
<dbReference type="InterPro" id="IPR008972">
    <property type="entry name" value="Cupredoxin"/>
</dbReference>
<gene>
    <name evidence="1" type="ORF">Mal48_36080</name>
</gene>
<dbReference type="EMBL" id="CP036267">
    <property type="protein sequence ID" value="QDT34348.1"/>
    <property type="molecule type" value="Genomic_DNA"/>
</dbReference>
<protein>
    <submittedName>
        <fullName evidence="1">Uncharacterized protein</fullName>
    </submittedName>
</protein>